<dbReference type="Proteomes" id="UP000007383">
    <property type="component" value="Chromosome"/>
</dbReference>
<dbReference type="STRING" id="889378.Spiaf_0089"/>
<dbReference type="InterPro" id="IPR029062">
    <property type="entry name" value="Class_I_gatase-like"/>
</dbReference>
<protein>
    <submittedName>
        <fullName evidence="8">Phosphoribosylformylglycinamidine (FGAM) synthase, glutamine amidotransferase domain protein</fullName>
    </submittedName>
</protein>
<dbReference type="Gene3D" id="3.40.50.880">
    <property type="match status" value="1"/>
</dbReference>
<evidence type="ECO:0000256" key="6">
    <source>
        <dbReference type="ARBA" id="ARBA00022840"/>
    </source>
</evidence>
<evidence type="ECO:0000256" key="1">
    <source>
        <dbReference type="ARBA" id="ARBA00022490"/>
    </source>
</evidence>
<gene>
    <name evidence="8" type="ordered locus">Spiaf_0089</name>
</gene>
<dbReference type="GO" id="GO:0016740">
    <property type="term" value="F:transferase activity"/>
    <property type="evidence" value="ECO:0007669"/>
    <property type="project" value="UniProtKB-KW"/>
</dbReference>
<evidence type="ECO:0000313" key="9">
    <source>
        <dbReference type="Proteomes" id="UP000007383"/>
    </source>
</evidence>
<dbReference type="RefSeq" id="WP_014454196.1">
    <property type="nucleotide sequence ID" value="NC_017098.1"/>
</dbReference>
<evidence type="ECO:0000256" key="4">
    <source>
        <dbReference type="ARBA" id="ARBA00022755"/>
    </source>
</evidence>
<evidence type="ECO:0000256" key="3">
    <source>
        <dbReference type="ARBA" id="ARBA00022741"/>
    </source>
</evidence>
<accession>H9UFA5</accession>
<dbReference type="PATRIC" id="fig|889378.3.peg.93"/>
<dbReference type="AlphaFoldDB" id="H9UFA5"/>
<dbReference type="InterPro" id="IPR010075">
    <property type="entry name" value="PRibForGlyAmidine_synth_PurQ"/>
</dbReference>
<reference evidence="9" key="1">
    <citation type="journal article" date="2013" name="Stand. Genomic Sci.">
        <title>Complete genome sequence of the halophilic bacterium Spirochaeta africana type strain (Z-7692(T)) from the alkaline Lake Magadi in the East African Rift.</title>
        <authorList>
            <person name="Liolos K."/>
            <person name="Abt B."/>
            <person name="Scheuner C."/>
            <person name="Teshima H."/>
            <person name="Held B."/>
            <person name="Lapidus A."/>
            <person name="Nolan M."/>
            <person name="Lucas S."/>
            <person name="Deshpande S."/>
            <person name="Cheng J.F."/>
            <person name="Tapia R."/>
            <person name="Goodwin L.A."/>
            <person name="Pitluck S."/>
            <person name="Pagani I."/>
            <person name="Ivanova N."/>
            <person name="Mavromatis K."/>
            <person name="Mikhailova N."/>
            <person name="Huntemann M."/>
            <person name="Pati A."/>
            <person name="Chen A."/>
            <person name="Palaniappan K."/>
            <person name="Land M."/>
            <person name="Rohde M."/>
            <person name="Tindall B.J."/>
            <person name="Detter J.C."/>
            <person name="Goker M."/>
            <person name="Bristow J."/>
            <person name="Eisen J.A."/>
            <person name="Markowitz V."/>
            <person name="Hugenholtz P."/>
            <person name="Woyke T."/>
            <person name="Klenk H.P."/>
            <person name="Kyrpides N.C."/>
        </authorList>
    </citation>
    <scope>NUCLEOTIDE SEQUENCE</scope>
    <source>
        <strain evidence="9">ATCC 700263 / DSM 8902 / Z-7692</strain>
    </source>
</reference>
<dbReference type="KEGG" id="sfc:Spiaf_0089"/>
<evidence type="ECO:0000256" key="5">
    <source>
        <dbReference type="ARBA" id="ARBA00022801"/>
    </source>
</evidence>
<evidence type="ECO:0000313" key="8">
    <source>
        <dbReference type="EMBL" id="AFG36198.1"/>
    </source>
</evidence>
<dbReference type="PROSITE" id="PS51273">
    <property type="entry name" value="GATASE_TYPE_1"/>
    <property type="match status" value="1"/>
</dbReference>
<keyword evidence="3" id="KW-0547">Nucleotide-binding</keyword>
<organism evidence="8 9">
    <name type="scientific">Spirochaeta africana (strain ATCC 700263 / DSM 8902 / Z-7692)</name>
    <dbReference type="NCBI Taxonomy" id="889378"/>
    <lineage>
        <taxon>Bacteria</taxon>
        <taxon>Pseudomonadati</taxon>
        <taxon>Spirochaetota</taxon>
        <taxon>Spirochaetia</taxon>
        <taxon>Spirochaetales</taxon>
        <taxon>Spirochaetaceae</taxon>
        <taxon>Spirochaeta</taxon>
    </lineage>
</organism>
<dbReference type="GO" id="GO:0004642">
    <property type="term" value="F:phosphoribosylformylglycinamidine synthase activity"/>
    <property type="evidence" value="ECO:0007669"/>
    <property type="project" value="InterPro"/>
</dbReference>
<dbReference type="SUPFAM" id="SSF52317">
    <property type="entry name" value="Class I glutamine amidotransferase-like"/>
    <property type="match status" value="1"/>
</dbReference>
<keyword evidence="5" id="KW-0378">Hydrolase</keyword>
<name>H9UFA5_SPIAZ</name>
<dbReference type="PIRSF" id="PIRSF001586">
    <property type="entry name" value="FGAM_synth_I"/>
    <property type="match status" value="1"/>
</dbReference>
<dbReference type="PANTHER" id="PTHR10099:SF1">
    <property type="entry name" value="PHOSPHORIBOSYLFORMYLGLYCINAMIDINE SYNTHASE"/>
    <property type="match status" value="1"/>
</dbReference>
<dbReference type="HOGENOM" id="CLU_001031_3_0_12"/>
<proteinExistence type="predicted"/>
<dbReference type="OrthoDB" id="9804441at2"/>
<keyword evidence="7 8" id="KW-0315">Glutamine amidotransferase</keyword>
<dbReference type="Pfam" id="PF13507">
    <property type="entry name" value="GATase_5"/>
    <property type="match status" value="1"/>
</dbReference>
<dbReference type="PANTHER" id="PTHR10099">
    <property type="entry name" value="PHOSPHORIBOSYLFORMYLGLYCINAMIDINE SYNTHASE"/>
    <property type="match status" value="1"/>
</dbReference>
<keyword evidence="2" id="KW-0436">Ligase</keyword>
<dbReference type="GO" id="GO:0005737">
    <property type="term" value="C:cytoplasm"/>
    <property type="evidence" value="ECO:0007669"/>
    <property type="project" value="TreeGrafter"/>
</dbReference>
<evidence type="ECO:0000256" key="2">
    <source>
        <dbReference type="ARBA" id="ARBA00022598"/>
    </source>
</evidence>
<keyword evidence="9" id="KW-1185">Reference proteome</keyword>
<dbReference type="GO" id="GO:0005524">
    <property type="term" value="F:ATP binding"/>
    <property type="evidence" value="ECO:0007669"/>
    <property type="project" value="UniProtKB-KW"/>
</dbReference>
<dbReference type="GO" id="GO:0006189">
    <property type="term" value="P:'de novo' IMP biosynthetic process"/>
    <property type="evidence" value="ECO:0007669"/>
    <property type="project" value="InterPro"/>
</dbReference>
<keyword evidence="1" id="KW-0963">Cytoplasm</keyword>
<keyword evidence="6" id="KW-0067">ATP-binding</keyword>
<dbReference type="SMART" id="SM01211">
    <property type="entry name" value="GATase_5"/>
    <property type="match status" value="1"/>
</dbReference>
<keyword evidence="4" id="KW-0658">Purine biosynthesis</keyword>
<dbReference type="GO" id="GO:0016787">
    <property type="term" value="F:hydrolase activity"/>
    <property type="evidence" value="ECO:0007669"/>
    <property type="project" value="UniProtKB-KW"/>
</dbReference>
<keyword evidence="8" id="KW-0808">Transferase</keyword>
<evidence type="ECO:0000256" key="7">
    <source>
        <dbReference type="ARBA" id="ARBA00022962"/>
    </source>
</evidence>
<sequence>MSKQHSPTGAGEVQVGILYGHGINADRELGTAFQAAGGSVQRISVKHAVENPDVLDRIDILGFPGGFSFGDHLGSGLVLAQWIRTSLRPAIERLIDRGGLVLGICNGFQVLVKMGLLPNLDGDWNPSVSLVHNDSGRFIDTWVPVEWSSSSRSPWLQQLPAMMLPIRHGEGRFTAASEEVLQQVSDDCVALRYRENPNGSVDNIAGITDRTGRVLGLMPHPEAFIRMTQHPQWQRLQRAGADAGIFPTGLELFRNGIKAIHR</sequence>
<dbReference type="EMBL" id="CP003282">
    <property type="protein sequence ID" value="AFG36198.1"/>
    <property type="molecule type" value="Genomic_DNA"/>
</dbReference>
<dbReference type="eggNOG" id="COG0047">
    <property type="taxonomic scope" value="Bacteria"/>
</dbReference>